<dbReference type="InterPro" id="IPR013087">
    <property type="entry name" value="Znf_C2H2_type"/>
</dbReference>
<proteinExistence type="predicted"/>
<dbReference type="EMBL" id="JAHWGI010001355">
    <property type="protein sequence ID" value="KAK3928797.1"/>
    <property type="molecule type" value="Genomic_DNA"/>
</dbReference>
<evidence type="ECO:0000256" key="1">
    <source>
        <dbReference type="PROSITE-ProRule" id="PRU00042"/>
    </source>
</evidence>
<dbReference type="PROSITE" id="PS50157">
    <property type="entry name" value="ZINC_FINGER_C2H2_2"/>
    <property type="match status" value="1"/>
</dbReference>
<gene>
    <name evidence="4" type="ORF">KUF71_017020</name>
</gene>
<dbReference type="Proteomes" id="UP001219518">
    <property type="component" value="Unassembled WGS sequence"/>
</dbReference>
<keyword evidence="5" id="KW-1185">Reference proteome</keyword>
<evidence type="ECO:0000313" key="4">
    <source>
        <dbReference type="EMBL" id="KAK3928797.1"/>
    </source>
</evidence>
<organism evidence="4 5">
    <name type="scientific">Frankliniella fusca</name>
    <dbReference type="NCBI Taxonomy" id="407009"/>
    <lineage>
        <taxon>Eukaryota</taxon>
        <taxon>Metazoa</taxon>
        <taxon>Ecdysozoa</taxon>
        <taxon>Arthropoda</taxon>
        <taxon>Hexapoda</taxon>
        <taxon>Insecta</taxon>
        <taxon>Pterygota</taxon>
        <taxon>Neoptera</taxon>
        <taxon>Paraneoptera</taxon>
        <taxon>Thysanoptera</taxon>
        <taxon>Terebrantia</taxon>
        <taxon>Thripoidea</taxon>
        <taxon>Thripidae</taxon>
        <taxon>Frankliniella</taxon>
    </lineage>
</organism>
<keyword evidence="1" id="KW-0479">Metal-binding</keyword>
<feature type="region of interest" description="Disordered" evidence="2">
    <location>
        <begin position="136"/>
        <end position="160"/>
    </location>
</feature>
<dbReference type="AlphaFoldDB" id="A0AAE1HWM3"/>
<dbReference type="Gene3D" id="3.30.160.60">
    <property type="entry name" value="Classic Zinc Finger"/>
    <property type="match status" value="1"/>
</dbReference>
<comment type="caution">
    <text evidence="4">The sequence shown here is derived from an EMBL/GenBank/DDBJ whole genome shotgun (WGS) entry which is preliminary data.</text>
</comment>
<evidence type="ECO:0000313" key="5">
    <source>
        <dbReference type="Proteomes" id="UP001219518"/>
    </source>
</evidence>
<evidence type="ECO:0000259" key="3">
    <source>
        <dbReference type="PROSITE" id="PS50157"/>
    </source>
</evidence>
<protein>
    <submittedName>
        <fullName evidence="4">Zinc finger protein 436</fullName>
    </submittedName>
</protein>
<name>A0AAE1HWM3_9NEOP</name>
<evidence type="ECO:0000256" key="2">
    <source>
        <dbReference type="SAM" id="MobiDB-lite"/>
    </source>
</evidence>
<reference evidence="4" key="1">
    <citation type="submission" date="2021-07" db="EMBL/GenBank/DDBJ databases">
        <authorList>
            <person name="Catto M.A."/>
            <person name="Jacobson A."/>
            <person name="Kennedy G."/>
            <person name="Labadie P."/>
            <person name="Hunt B.G."/>
            <person name="Srinivasan R."/>
        </authorList>
    </citation>
    <scope>NUCLEOTIDE SEQUENCE</scope>
    <source>
        <strain evidence="4">PL_HMW_Pooled</strain>
        <tissue evidence="4">Head</tissue>
    </source>
</reference>
<sequence>MQIGKFFQHFRRPGAEDAIEEYVGGFETIDLDEEEVHQVEPPPEVGDDANVALNAEEAEEATQYREGTHKCPECGHDTKMYGNVNGTKAISSHVRHKHTAQYTDIMERYERFYKAKRPRSPGSTLCNECENSFASTSSFNRHKRTGDCRRQKKNKTECMQ</sequence>
<keyword evidence="1" id="KW-0863">Zinc-finger</keyword>
<dbReference type="GO" id="GO:0008270">
    <property type="term" value="F:zinc ion binding"/>
    <property type="evidence" value="ECO:0007669"/>
    <property type="project" value="UniProtKB-KW"/>
</dbReference>
<feature type="domain" description="C2H2-type" evidence="3">
    <location>
        <begin position="124"/>
        <end position="151"/>
    </location>
</feature>
<keyword evidence="1" id="KW-0862">Zinc</keyword>
<reference evidence="4" key="2">
    <citation type="journal article" date="2023" name="BMC Genomics">
        <title>Pest status, molecular evolution, and epigenetic factors derived from the genome assembly of Frankliniella fusca, a thysanopteran phytovirus vector.</title>
        <authorList>
            <person name="Catto M.A."/>
            <person name="Labadie P.E."/>
            <person name="Jacobson A.L."/>
            <person name="Kennedy G.G."/>
            <person name="Srinivasan R."/>
            <person name="Hunt B.G."/>
        </authorList>
    </citation>
    <scope>NUCLEOTIDE SEQUENCE</scope>
    <source>
        <strain evidence="4">PL_HMW_Pooled</strain>
    </source>
</reference>
<accession>A0AAE1HWM3</accession>